<sequence>MEINTAEIEAHVRVNRADTTTYQISDQLYKSGCTNKRIRHEISEIYQKLERLRIKSKFPAFREVTSPMVLVIGNHSSGKSTFINHIIGQSVQKTGRAPTDCSFTILAGGDRAQRLDGFALMRKERIGFSNIKQKFGSDFVSQIEMKIVENSKFLNDSGVMLVDSPGMIDPPNEMSSRTPMDRGYDFSAVVEWLADRADVVLVMFDPDKPGTTFETLNVLTTGLLKYSSKLLLILNKVDDFETVHDFARAYGALCWNLSKVIPRKDLPFLYTMYVPRTLDKNGTTDEIESRSPVRQDPEPKLRTETRDALDLKLLLETEFDGIRSEVVREAARAPDRSTDTMLDSLRSTSLRLKLHCNLLERCKDELSDYIACWERWRTIGVAASVGLVLFYLARTLGKSSAISTVPISDSVSTPSAAWRRDWANKVSVSRPDFKYLTFFKLILGSCVPNVALWRVSTHQIKKKEVHVQRWLPGIFKQLCAKRLQQSDREYSQLAAVWGQVQPDINAALDSATIYGFPAFDRSDMDLLDDVLDVHVPRLEKWAQDREIVRTDSDAPE</sequence>
<evidence type="ECO:0000259" key="2">
    <source>
        <dbReference type="Pfam" id="PF00350"/>
    </source>
</evidence>
<dbReference type="Gene3D" id="3.40.50.300">
    <property type="entry name" value="P-loop containing nucleotide triphosphate hydrolases"/>
    <property type="match status" value="1"/>
</dbReference>
<dbReference type="PANTHER" id="PTHR43681:SF1">
    <property type="entry name" value="SARCALUMENIN"/>
    <property type="match status" value="1"/>
</dbReference>
<evidence type="ECO:0000313" key="3">
    <source>
        <dbReference type="EMBL" id="CCA14196.1"/>
    </source>
</evidence>
<evidence type="ECO:0000256" key="1">
    <source>
        <dbReference type="SAM" id="MobiDB-lite"/>
    </source>
</evidence>
<feature type="domain" description="Dynamin N-terminal" evidence="2">
    <location>
        <begin position="69"/>
        <end position="236"/>
    </location>
</feature>
<dbReference type="SUPFAM" id="SSF52540">
    <property type="entry name" value="P-loop containing nucleoside triphosphate hydrolases"/>
    <property type="match status" value="1"/>
</dbReference>
<reference evidence="3" key="2">
    <citation type="submission" date="2011-02" db="EMBL/GenBank/DDBJ databases">
        <authorList>
            <person name="MacLean D."/>
        </authorList>
    </citation>
    <scope>NUCLEOTIDE SEQUENCE</scope>
</reference>
<feature type="region of interest" description="Disordered" evidence="1">
    <location>
        <begin position="281"/>
        <end position="301"/>
    </location>
</feature>
<dbReference type="InterPro" id="IPR045063">
    <property type="entry name" value="Dynamin_N"/>
</dbReference>
<accession>F0VZG6</accession>
<dbReference type="InterPro" id="IPR027417">
    <property type="entry name" value="P-loop_NTPase"/>
</dbReference>
<dbReference type="PANTHER" id="PTHR43681">
    <property type="entry name" value="TRANSMEMBRANE GTPASE FZO"/>
    <property type="match status" value="1"/>
</dbReference>
<dbReference type="HOGENOM" id="CLU_031346_1_0_1"/>
<reference evidence="3" key="1">
    <citation type="journal article" date="2011" name="PLoS Biol.">
        <title>Gene gain and loss during evolution of obligate parasitism in the white rust pathogen of Arabidopsis thaliana.</title>
        <authorList>
            <person name="Kemen E."/>
            <person name="Gardiner A."/>
            <person name="Schultz-Larsen T."/>
            <person name="Kemen A.C."/>
            <person name="Balmuth A.L."/>
            <person name="Robert-Seilaniantz A."/>
            <person name="Bailey K."/>
            <person name="Holub E."/>
            <person name="Studholme D.J."/>
            <person name="Maclean D."/>
            <person name="Jones J.D."/>
        </authorList>
    </citation>
    <scope>NUCLEOTIDE SEQUENCE</scope>
</reference>
<protein>
    <submittedName>
        <fullName evidence="3">Uncharacterized protein AlNc14C2G304</fullName>
    </submittedName>
</protein>
<proteinExistence type="predicted"/>
<organism evidence="3">
    <name type="scientific">Albugo laibachii Nc14</name>
    <dbReference type="NCBI Taxonomy" id="890382"/>
    <lineage>
        <taxon>Eukaryota</taxon>
        <taxon>Sar</taxon>
        <taxon>Stramenopiles</taxon>
        <taxon>Oomycota</taxon>
        <taxon>Peronosporomycetes</taxon>
        <taxon>Albuginales</taxon>
        <taxon>Albuginaceae</taxon>
        <taxon>Albugo</taxon>
    </lineage>
</organism>
<dbReference type="InterPro" id="IPR051943">
    <property type="entry name" value="TRAFAC_Dynamin-like_GTPase"/>
</dbReference>
<dbReference type="AlphaFoldDB" id="F0VZG6"/>
<dbReference type="Pfam" id="PF00350">
    <property type="entry name" value="Dynamin_N"/>
    <property type="match status" value="1"/>
</dbReference>
<name>F0VZG6_9STRA</name>
<dbReference type="EMBL" id="FR824047">
    <property type="protein sequence ID" value="CCA14196.1"/>
    <property type="molecule type" value="Genomic_DNA"/>
</dbReference>
<gene>
    <name evidence="3" type="primary">AlNc14C2G304</name>
    <name evidence="3" type="ORF">ALNC14_003390</name>
</gene>